<keyword evidence="2" id="KW-1185">Reference proteome</keyword>
<reference evidence="1 2" key="1">
    <citation type="submission" date="2021-06" db="EMBL/GenBank/DDBJ databases">
        <title>Caerostris darwini draft genome.</title>
        <authorList>
            <person name="Kono N."/>
            <person name="Arakawa K."/>
        </authorList>
    </citation>
    <scope>NUCLEOTIDE SEQUENCE [LARGE SCALE GENOMIC DNA]</scope>
</reference>
<comment type="caution">
    <text evidence="1">The sequence shown here is derived from an EMBL/GenBank/DDBJ whole genome shotgun (WGS) entry which is preliminary data.</text>
</comment>
<protein>
    <submittedName>
        <fullName evidence="1">Uncharacterized protein</fullName>
    </submittedName>
</protein>
<proteinExistence type="predicted"/>
<dbReference type="Proteomes" id="UP001054837">
    <property type="component" value="Unassembled WGS sequence"/>
</dbReference>
<evidence type="ECO:0000313" key="2">
    <source>
        <dbReference type="Proteomes" id="UP001054837"/>
    </source>
</evidence>
<dbReference type="AlphaFoldDB" id="A0AAV4UUW5"/>
<organism evidence="1 2">
    <name type="scientific">Caerostris darwini</name>
    <dbReference type="NCBI Taxonomy" id="1538125"/>
    <lineage>
        <taxon>Eukaryota</taxon>
        <taxon>Metazoa</taxon>
        <taxon>Ecdysozoa</taxon>
        <taxon>Arthropoda</taxon>
        <taxon>Chelicerata</taxon>
        <taxon>Arachnida</taxon>
        <taxon>Araneae</taxon>
        <taxon>Araneomorphae</taxon>
        <taxon>Entelegynae</taxon>
        <taxon>Araneoidea</taxon>
        <taxon>Araneidae</taxon>
        <taxon>Caerostris</taxon>
    </lineage>
</organism>
<dbReference type="EMBL" id="BPLQ01011940">
    <property type="protein sequence ID" value="GIY61458.1"/>
    <property type="molecule type" value="Genomic_DNA"/>
</dbReference>
<gene>
    <name evidence="1" type="ORF">CDAR_197421</name>
</gene>
<evidence type="ECO:0000313" key="1">
    <source>
        <dbReference type="EMBL" id="GIY61458.1"/>
    </source>
</evidence>
<sequence length="183" mass="20266">MVSAESVLGCFSYFGNLGGWFGSSQCRGSHVGVPKSSFKFYSTELIQQTRPSTWIGKKLHLGFFSGNPIKRRVVFCVADGFLIAATCKSHNTSQRLLLECDHPSEGGSKVIRFAPSSNPQGTSHVPSVKCFEIKKRNTMKKKQKNKIIPSLNTRNEASSISRGACGLVCYTRLTDRKIDHRSF</sequence>
<name>A0AAV4UUW5_9ARAC</name>
<accession>A0AAV4UUW5</accession>